<dbReference type="Proteomes" id="UP000438773">
    <property type="component" value="Unassembled WGS sequence"/>
</dbReference>
<reference evidence="9 10" key="2">
    <citation type="journal article" date="2019" name="Nat. Med.">
        <title>A library of human gut bacterial isolates paired with longitudinal multiomics data enables mechanistic microbiome research.</title>
        <authorList>
            <person name="Poyet M."/>
            <person name="Groussin M."/>
            <person name="Gibbons S.M."/>
            <person name="Avila-Pacheco J."/>
            <person name="Jiang X."/>
            <person name="Kearney S.M."/>
            <person name="Perrotta A.R."/>
            <person name="Berdy B."/>
            <person name="Zhao S."/>
            <person name="Lieberman T.D."/>
            <person name="Swanson P.K."/>
            <person name="Smith M."/>
            <person name="Roesemann S."/>
            <person name="Alexander J.E."/>
            <person name="Rich S.A."/>
            <person name="Livny J."/>
            <person name="Vlamakis H."/>
            <person name="Clish C."/>
            <person name="Bullock K."/>
            <person name="Deik A."/>
            <person name="Scott J."/>
            <person name="Pierce K.A."/>
            <person name="Xavier R.J."/>
            <person name="Alm E.J."/>
        </authorList>
    </citation>
    <scope>NUCLEOTIDE SEQUENCE [LARGE SCALE GENOMIC DNA]</scope>
    <source>
        <strain evidence="5 12">BIOML-A21</strain>
        <strain evidence="6 13">BIOML-A3</strain>
        <strain evidence="2 11">BIOML-A36</strain>
        <strain evidence="4 10">BIOML-A37</strain>
        <strain evidence="3 9">BIOML-A38</strain>
    </source>
</reference>
<evidence type="ECO:0000313" key="9">
    <source>
        <dbReference type="Proteomes" id="UP000434462"/>
    </source>
</evidence>
<evidence type="ECO:0000313" key="13">
    <source>
        <dbReference type="Proteomes" id="UP000487989"/>
    </source>
</evidence>
<evidence type="ECO:0000313" key="5">
    <source>
        <dbReference type="EMBL" id="KAB4185253.1"/>
    </source>
</evidence>
<keyword evidence="1" id="KW-0732">Signal</keyword>
<dbReference type="PROSITE" id="PS51257">
    <property type="entry name" value="PROKAR_LIPOPROTEIN"/>
    <property type="match status" value="1"/>
</dbReference>
<reference evidence="7 8" key="1">
    <citation type="submission" date="2018-08" db="EMBL/GenBank/DDBJ databases">
        <title>A genome reference for cultivated species of the human gut microbiota.</title>
        <authorList>
            <person name="Zou Y."/>
            <person name="Xue W."/>
            <person name="Luo G."/>
        </authorList>
    </citation>
    <scope>NUCLEOTIDE SEQUENCE [LARGE SCALE GENOMIC DNA]</scope>
    <source>
        <strain evidence="7 8">OM07-9</strain>
    </source>
</reference>
<dbReference type="EMBL" id="WCTJ01000005">
    <property type="protein sequence ID" value="KAB4257299.1"/>
    <property type="molecule type" value="Genomic_DNA"/>
</dbReference>
<evidence type="ECO:0000313" key="2">
    <source>
        <dbReference type="EMBL" id="KAB4108808.1"/>
    </source>
</evidence>
<evidence type="ECO:0000313" key="4">
    <source>
        <dbReference type="EMBL" id="KAB4123714.1"/>
    </source>
</evidence>
<evidence type="ECO:0000313" key="8">
    <source>
        <dbReference type="Proteomes" id="UP000261295"/>
    </source>
</evidence>
<proteinExistence type="predicted"/>
<feature type="signal peptide" evidence="1">
    <location>
        <begin position="1"/>
        <end position="17"/>
    </location>
</feature>
<accession>A0A3E4XP43</accession>
<evidence type="ECO:0000313" key="12">
    <source>
        <dbReference type="Proteomes" id="UP000442334"/>
    </source>
</evidence>
<organism evidence="7 8">
    <name type="scientific">Bacteroides uniformis</name>
    <dbReference type="NCBI Taxonomy" id="820"/>
    <lineage>
        <taxon>Bacteria</taxon>
        <taxon>Pseudomonadati</taxon>
        <taxon>Bacteroidota</taxon>
        <taxon>Bacteroidia</taxon>
        <taxon>Bacteroidales</taxon>
        <taxon>Bacteroidaceae</taxon>
        <taxon>Bacteroides</taxon>
    </lineage>
</organism>
<feature type="chain" id="PRO_5043182629" evidence="1">
    <location>
        <begin position="18"/>
        <end position="602"/>
    </location>
</feature>
<dbReference type="EMBL" id="WCUP01000008">
    <property type="protein sequence ID" value="KAB4108808.1"/>
    <property type="molecule type" value="Genomic_DNA"/>
</dbReference>
<name>A0A3E4XP43_BACUN</name>
<evidence type="ECO:0000313" key="7">
    <source>
        <dbReference type="EMBL" id="RGM57026.1"/>
    </source>
</evidence>
<evidence type="ECO:0000313" key="6">
    <source>
        <dbReference type="EMBL" id="KAB4257299.1"/>
    </source>
</evidence>
<dbReference type="RefSeq" id="WP_009037877.1">
    <property type="nucleotide sequence ID" value="NZ_CABKOQ010000013.1"/>
</dbReference>
<evidence type="ECO:0000313" key="10">
    <source>
        <dbReference type="Proteomes" id="UP000438773"/>
    </source>
</evidence>
<dbReference type="Proteomes" id="UP000261295">
    <property type="component" value="Unassembled WGS sequence"/>
</dbReference>
<evidence type="ECO:0000256" key="1">
    <source>
        <dbReference type="SAM" id="SignalP"/>
    </source>
</evidence>
<dbReference type="Proteomes" id="UP000434462">
    <property type="component" value="Unassembled WGS sequence"/>
</dbReference>
<dbReference type="AlphaFoldDB" id="A0A3E4XP43"/>
<dbReference type="Proteomes" id="UP000442334">
    <property type="component" value="Unassembled WGS sequence"/>
</dbReference>
<dbReference type="Proteomes" id="UP000487989">
    <property type="component" value="Unassembled WGS sequence"/>
</dbReference>
<protein>
    <submittedName>
        <fullName evidence="7">Uncharacterized protein</fullName>
    </submittedName>
</protein>
<dbReference type="EMBL" id="WCUQ01000007">
    <property type="protein sequence ID" value="KAB4123714.1"/>
    <property type="molecule type" value="Genomic_DNA"/>
</dbReference>
<dbReference type="EMBL" id="WCUA01000010">
    <property type="protein sequence ID" value="KAB4185253.1"/>
    <property type="molecule type" value="Genomic_DNA"/>
</dbReference>
<dbReference type="SUPFAM" id="SSF55486">
    <property type="entry name" value="Metalloproteases ('zincins'), catalytic domain"/>
    <property type="match status" value="1"/>
</dbReference>
<evidence type="ECO:0000313" key="11">
    <source>
        <dbReference type="Proteomes" id="UP000441711"/>
    </source>
</evidence>
<gene>
    <name evidence="7" type="ORF">DXC07_05700</name>
    <name evidence="6" type="ORF">GAP48_04520</name>
    <name evidence="5" type="ORF">GAQ34_11265</name>
    <name evidence="2" type="ORF">GAQ70_12760</name>
    <name evidence="3" type="ORF">GAQ72_04800</name>
    <name evidence="4" type="ORF">GAQ75_13140</name>
</gene>
<dbReference type="EMBL" id="WCUR01000009">
    <property type="protein sequence ID" value="KAB4118492.1"/>
    <property type="molecule type" value="Genomic_DNA"/>
</dbReference>
<comment type="caution">
    <text evidence="7">The sequence shown here is derived from an EMBL/GenBank/DDBJ whole genome shotgun (WGS) entry which is preliminary data.</text>
</comment>
<evidence type="ECO:0000313" key="3">
    <source>
        <dbReference type="EMBL" id="KAB4118492.1"/>
    </source>
</evidence>
<sequence length="602" mass="67282">MKIIRIIMLLGLLPLLASCSSDGLGFDSAEQAGAGQVTFRFGLQADVTAGVRTRSEQPEPIARMWYAIADERGEVIKPLYQKLEADFSKLTIEGLGYGDYTVVFLATTHPESDITVDEPALLSDAWLVNHVEKAPLDEAWFYKKIALHIGREQAPVMQTVCLEPCVGRVDVDLDVSSDYMWRFIRNIEVSFDDAQGVYAGIQAGGEYAGAGGVDAYNITQRRSFYSLPGREALSGRVTIESERSDGTSFMQVYRFSGCKIEAGRVSHIRINYRHPESGEGLLYVREEDFSRFRTDTMFLADEPREVFYDSNRRSFRVNAPLQVSVSDDHQLLVKFFSPIGISGVKILCRFNKVSTEFFELARFDRIYPFMEASFPLPVVSSERTFVAENGRRITVPAQPELSNDDVTLLVRTEDPFMKKIEQIDSRWFIRFSAYSADNGHAYWRHMDPLLCRHGVALVLNMAFMFASEEFNVEMNAYEGKLKDNGGNPIDLDALRQRIRNHGGLVLGRVVGVGGLGGGNTYGLADYCYKGVYFDATAPGANPHNYARQAMFHEYGHCLGYNHSSTMTYGDQWTVLCATVFVGMGQDGKLPVCSKEVVGGLPM</sequence>
<dbReference type="Proteomes" id="UP000441711">
    <property type="component" value="Unassembled WGS sequence"/>
</dbReference>
<dbReference type="EMBL" id="QSTL01000003">
    <property type="protein sequence ID" value="RGM57026.1"/>
    <property type="molecule type" value="Genomic_DNA"/>
</dbReference>